<protein>
    <recommendedName>
        <fullName evidence="2 10">FAD:protein FMN transferase</fullName>
        <ecNumber evidence="1 10">2.7.1.180</ecNumber>
    </recommendedName>
    <alternativeName>
        <fullName evidence="8 10">Flavin transferase</fullName>
    </alternativeName>
</protein>
<organism evidence="13 14">
    <name type="scientific">Kangsaoukella pontilimi</name>
    <dbReference type="NCBI Taxonomy" id="2691042"/>
    <lineage>
        <taxon>Bacteria</taxon>
        <taxon>Pseudomonadati</taxon>
        <taxon>Pseudomonadota</taxon>
        <taxon>Alphaproteobacteria</taxon>
        <taxon>Rhodobacterales</taxon>
        <taxon>Paracoccaceae</taxon>
        <taxon>Kangsaoukella</taxon>
    </lineage>
</organism>
<comment type="catalytic activity">
    <reaction evidence="9 10">
        <text>L-threonyl-[protein] + FAD = FMN-L-threonyl-[protein] + AMP + H(+)</text>
        <dbReference type="Rhea" id="RHEA:36847"/>
        <dbReference type="Rhea" id="RHEA-COMP:11060"/>
        <dbReference type="Rhea" id="RHEA-COMP:11061"/>
        <dbReference type="ChEBI" id="CHEBI:15378"/>
        <dbReference type="ChEBI" id="CHEBI:30013"/>
        <dbReference type="ChEBI" id="CHEBI:57692"/>
        <dbReference type="ChEBI" id="CHEBI:74257"/>
        <dbReference type="ChEBI" id="CHEBI:456215"/>
        <dbReference type="EC" id="2.7.1.180"/>
    </reaction>
</comment>
<dbReference type="InterPro" id="IPR003374">
    <property type="entry name" value="ApbE-like_sf"/>
</dbReference>
<comment type="similarity">
    <text evidence="10">Belongs to the ApbE family.</text>
</comment>
<keyword evidence="3 10" id="KW-0285">Flavoprotein</keyword>
<evidence type="ECO:0000313" key="13">
    <source>
        <dbReference type="EMBL" id="MXQ09247.1"/>
    </source>
</evidence>
<keyword evidence="12" id="KW-0732">Signal</keyword>
<dbReference type="InterPro" id="IPR024932">
    <property type="entry name" value="ApbE"/>
</dbReference>
<gene>
    <name evidence="13" type="ORF">GQ651_15480</name>
</gene>
<dbReference type="Pfam" id="PF02424">
    <property type="entry name" value="ApbE"/>
    <property type="match status" value="1"/>
</dbReference>
<feature type="chain" id="PRO_5039892144" description="FAD:protein FMN transferase" evidence="12">
    <location>
        <begin position="34"/>
        <end position="331"/>
    </location>
</feature>
<evidence type="ECO:0000256" key="9">
    <source>
        <dbReference type="ARBA" id="ARBA00048540"/>
    </source>
</evidence>
<evidence type="ECO:0000256" key="11">
    <source>
        <dbReference type="PIRSR" id="PIRSR006268-2"/>
    </source>
</evidence>
<evidence type="ECO:0000256" key="3">
    <source>
        <dbReference type="ARBA" id="ARBA00022630"/>
    </source>
</evidence>
<reference evidence="13 14" key="2">
    <citation type="submission" date="2020-03" db="EMBL/GenBank/DDBJ databases">
        <title>Kangsaoukella pontilimi gen. nov., sp. nov., a new member of the family Rhodobacteraceae isolated from a tidal mudflat.</title>
        <authorList>
            <person name="Kim I.S."/>
        </authorList>
    </citation>
    <scope>NUCLEOTIDE SEQUENCE [LARGE SCALE GENOMIC DNA]</scope>
    <source>
        <strain evidence="13 14">GH1-50</strain>
    </source>
</reference>
<dbReference type="RefSeq" id="WP_160765092.1">
    <property type="nucleotide sequence ID" value="NZ_WUPT01000002.1"/>
</dbReference>
<dbReference type="GO" id="GO:0046872">
    <property type="term" value="F:metal ion binding"/>
    <property type="evidence" value="ECO:0007669"/>
    <property type="project" value="UniProtKB-UniRule"/>
</dbReference>
<feature type="binding site" evidence="11">
    <location>
        <position position="283"/>
    </location>
    <ligand>
        <name>Mg(2+)</name>
        <dbReference type="ChEBI" id="CHEBI:18420"/>
    </ligand>
</feature>
<dbReference type="EMBL" id="WUPT01000002">
    <property type="protein sequence ID" value="MXQ09247.1"/>
    <property type="molecule type" value="Genomic_DNA"/>
</dbReference>
<comment type="caution">
    <text evidence="13">The sequence shown here is derived from an EMBL/GenBank/DDBJ whole genome shotgun (WGS) entry which is preliminary data.</text>
</comment>
<proteinExistence type="inferred from homology"/>
<evidence type="ECO:0000256" key="10">
    <source>
        <dbReference type="PIRNR" id="PIRNR006268"/>
    </source>
</evidence>
<dbReference type="PANTHER" id="PTHR30040:SF2">
    <property type="entry name" value="FAD:PROTEIN FMN TRANSFERASE"/>
    <property type="match status" value="1"/>
</dbReference>
<evidence type="ECO:0000256" key="2">
    <source>
        <dbReference type="ARBA" id="ARBA00016337"/>
    </source>
</evidence>
<dbReference type="Proteomes" id="UP000480350">
    <property type="component" value="Unassembled WGS sequence"/>
</dbReference>
<dbReference type="GO" id="GO:0016740">
    <property type="term" value="F:transferase activity"/>
    <property type="evidence" value="ECO:0007669"/>
    <property type="project" value="UniProtKB-UniRule"/>
</dbReference>
<dbReference type="Gene3D" id="3.10.520.10">
    <property type="entry name" value="ApbE-like domains"/>
    <property type="match status" value="1"/>
</dbReference>
<evidence type="ECO:0000313" key="14">
    <source>
        <dbReference type="Proteomes" id="UP000480350"/>
    </source>
</evidence>
<name>A0A7C9IIF5_9RHOB</name>
<evidence type="ECO:0000256" key="6">
    <source>
        <dbReference type="ARBA" id="ARBA00022827"/>
    </source>
</evidence>
<keyword evidence="14" id="KW-1185">Reference proteome</keyword>
<comment type="cofactor">
    <cofactor evidence="11">
        <name>Mg(2+)</name>
        <dbReference type="ChEBI" id="CHEBI:18420"/>
    </cofactor>
    <cofactor evidence="11">
        <name>Mn(2+)</name>
        <dbReference type="ChEBI" id="CHEBI:29035"/>
    </cofactor>
    <text evidence="11">Magnesium. Can also use manganese.</text>
</comment>
<evidence type="ECO:0000256" key="4">
    <source>
        <dbReference type="ARBA" id="ARBA00022679"/>
    </source>
</evidence>
<keyword evidence="6 10" id="KW-0274">FAD</keyword>
<dbReference type="AlphaFoldDB" id="A0A7C9IIF5"/>
<keyword evidence="5 10" id="KW-0479">Metal-binding</keyword>
<feature type="binding site" evidence="11">
    <location>
        <position position="169"/>
    </location>
    <ligand>
        <name>Mg(2+)</name>
        <dbReference type="ChEBI" id="CHEBI:18420"/>
    </ligand>
</feature>
<dbReference type="SUPFAM" id="SSF143631">
    <property type="entry name" value="ApbE-like"/>
    <property type="match status" value="1"/>
</dbReference>
<sequence>MTTRKSAPIFAPSRRTALGLIGATLLGPKAALAAGLESAGGRAFGTTWRMVYGGPGEREGLTRRIGAVLAEVDRVFSPWRADSDLSAFNAAPDGVAVADPSLAHVTAAALDIARRSGGAFDPTVGPLVARWGFGPIDAPGGGAPDWRGIRAAGAGIAKGRPDLTLDLCGIAKGWALDRVVELLRGDGVGEALVEIGGEFAAIGTHPEGRDWRVAVEALRVGQPPVAALRLAPGMAVATSGIAAQSYELNGRLYSHIIDPGTGAPAGGALGSVTVAAGDAMTADGWATALCAAGPVLGPEIARAEGVAALFVSAEDAGHRQWTTGAMRELVL</sequence>
<keyword evidence="4 10" id="KW-0808">Transferase</keyword>
<dbReference type="EC" id="2.7.1.180" evidence="1 10"/>
<evidence type="ECO:0000256" key="12">
    <source>
        <dbReference type="SAM" id="SignalP"/>
    </source>
</evidence>
<evidence type="ECO:0000256" key="5">
    <source>
        <dbReference type="ARBA" id="ARBA00022723"/>
    </source>
</evidence>
<keyword evidence="7 10" id="KW-0460">Magnesium</keyword>
<evidence type="ECO:0000256" key="7">
    <source>
        <dbReference type="ARBA" id="ARBA00022842"/>
    </source>
</evidence>
<evidence type="ECO:0000256" key="1">
    <source>
        <dbReference type="ARBA" id="ARBA00011955"/>
    </source>
</evidence>
<accession>A0A7C9IIF5</accession>
<dbReference type="PANTHER" id="PTHR30040">
    <property type="entry name" value="THIAMINE BIOSYNTHESIS LIPOPROTEIN APBE"/>
    <property type="match status" value="1"/>
</dbReference>
<feature type="signal peptide" evidence="12">
    <location>
        <begin position="1"/>
        <end position="33"/>
    </location>
</feature>
<feature type="binding site" evidence="11">
    <location>
        <position position="287"/>
    </location>
    <ligand>
        <name>Mg(2+)</name>
        <dbReference type="ChEBI" id="CHEBI:18420"/>
    </ligand>
</feature>
<reference evidence="13 14" key="1">
    <citation type="submission" date="2019-12" db="EMBL/GenBank/DDBJ databases">
        <authorList>
            <person name="Lee S.D."/>
        </authorList>
    </citation>
    <scope>NUCLEOTIDE SEQUENCE [LARGE SCALE GENOMIC DNA]</scope>
    <source>
        <strain evidence="13 14">GH1-50</strain>
    </source>
</reference>
<evidence type="ECO:0000256" key="8">
    <source>
        <dbReference type="ARBA" id="ARBA00031306"/>
    </source>
</evidence>
<dbReference type="PIRSF" id="PIRSF006268">
    <property type="entry name" value="ApbE"/>
    <property type="match status" value="1"/>
</dbReference>